<dbReference type="Gene3D" id="1.20.1280.50">
    <property type="match status" value="1"/>
</dbReference>
<evidence type="ECO:0000259" key="2">
    <source>
        <dbReference type="SMART" id="SM00256"/>
    </source>
</evidence>
<dbReference type="SUPFAM" id="SSF81383">
    <property type="entry name" value="F-box domain"/>
    <property type="match status" value="1"/>
</dbReference>
<gene>
    <name evidence="3" type="ORF">TWF694_004610</name>
</gene>
<feature type="compositionally biased region" description="Polar residues" evidence="1">
    <location>
        <begin position="490"/>
        <end position="501"/>
    </location>
</feature>
<evidence type="ECO:0000313" key="3">
    <source>
        <dbReference type="EMBL" id="KAK6527627.1"/>
    </source>
</evidence>
<accession>A0AAV9WWS7</accession>
<dbReference type="SMART" id="SM00256">
    <property type="entry name" value="FBOX"/>
    <property type="match status" value="1"/>
</dbReference>
<reference evidence="3 4" key="1">
    <citation type="submission" date="2019-10" db="EMBL/GenBank/DDBJ databases">
        <authorList>
            <person name="Palmer J.M."/>
        </authorList>
    </citation>
    <scope>NUCLEOTIDE SEQUENCE [LARGE SCALE GENOMIC DNA]</scope>
    <source>
        <strain evidence="3 4">TWF694</strain>
    </source>
</reference>
<dbReference type="InterPro" id="IPR001810">
    <property type="entry name" value="F-box_dom"/>
</dbReference>
<dbReference type="InterPro" id="IPR036047">
    <property type="entry name" value="F-box-like_dom_sf"/>
</dbReference>
<dbReference type="EMBL" id="JAVHJO010000015">
    <property type="protein sequence ID" value="KAK6527627.1"/>
    <property type="molecule type" value="Genomic_DNA"/>
</dbReference>
<feature type="domain" description="F-box" evidence="2">
    <location>
        <begin position="228"/>
        <end position="269"/>
    </location>
</feature>
<name>A0AAV9WWS7_9PEZI</name>
<keyword evidence="4" id="KW-1185">Reference proteome</keyword>
<dbReference type="AlphaFoldDB" id="A0AAV9WWS7"/>
<comment type="caution">
    <text evidence="3">The sequence shown here is derived from an EMBL/GenBank/DDBJ whole genome shotgun (WGS) entry which is preliminary data.</text>
</comment>
<dbReference type="Pfam" id="PF12937">
    <property type="entry name" value="F-box-like"/>
    <property type="match status" value="1"/>
</dbReference>
<feature type="region of interest" description="Disordered" evidence="1">
    <location>
        <begin position="445"/>
        <end position="501"/>
    </location>
</feature>
<evidence type="ECO:0000313" key="4">
    <source>
        <dbReference type="Proteomes" id="UP001365542"/>
    </source>
</evidence>
<sequence>MMMATASPASFFSGWSATSFNATAAVFRALPANAQMGILSNVLSRNETLNAKSDTIMKVLGMLPPDVQKEVLSELPNFTDQLANCTTSLDAISCVLKNLPSSTQVKILSSLPVVKEYFAAGSITPEVQEEVLEKAKILSEQVASCKTNGELVTSILTSLPIEIQARILSNVPTVREHLGNSAIPATTQTEIIECLYALKDKLLDSPGSSLAAALYSESILAATSPLPLPAEIQMQILADLPTLKDQLNASQVCKYWRKLVFYCKQTRDARYVQATDEWKLHSLLGQRGIALGCRVQSGSVIQYLSAHMAGEQSPWVDISEYGFINEPAFELVNGTENDRKAVFLVKFSLDHTDSLIPLCELDFNIDRTVTIKSFLDAIAARAKVSLANREMDTNTPFRLRIRRSDAPSKKICFVGIIETNPKRTDRPDFHKYSTIEPRTRIQAARVTWRPTPAPAPAPAPVSRSSSPAPTGPAPRRRMPNGAAAAFFAQLEQNNQAPGASR</sequence>
<proteinExistence type="predicted"/>
<protein>
    <recommendedName>
        <fullName evidence="2">F-box domain-containing protein</fullName>
    </recommendedName>
</protein>
<dbReference type="Proteomes" id="UP001365542">
    <property type="component" value="Unassembled WGS sequence"/>
</dbReference>
<evidence type="ECO:0000256" key="1">
    <source>
        <dbReference type="SAM" id="MobiDB-lite"/>
    </source>
</evidence>
<organism evidence="3 4">
    <name type="scientific">Orbilia ellipsospora</name>
    <dbReference type="NCBI Taxonomy" id="2528407"/>
    <lineage>
        <taxon>Eukaryota</taxon>
        <taxon>Fungi</taxon>
        <taxon>Dikarya</taxon>
        <taxon>Ascomycota</taxon>
        <taxon>Pezizomycotina</taxon>
        <taxon>Orbiliomycetes</taxon>
        <taxon>Orbiliales</taxon>
        <taxon>Orbiliaceae</taxon>
        <taxon>Orbilia</taxon>
    </lineage>
</organism>
<dbReference type="CDD" id="cd09917">
    <property type="entry name" value="F-box_SF"/>
    <property type="match status" value="1"/>
</dbReference>